<protein>
    <submittedName>
        <fullName evidence="1">Uncharacterized protein</fullName>
    </submittedName>
</protein>
<reference evidence="1" key="1">
    <citation type="submission" date="2022-11" db="EMBL/GenBank/DDBJ databases">
        <title>Genome Sequence of Boeremia exigua.</title>
        <authorList>
            <person name="Buettner E."/>
        </authorList>
    </citation>
    <scope>NUCLEOTIDE SEQUENCE</scope>
    <source>
        <strain evidence="1">CU02</strain>
    </source>
</reference>
<proteinExistence type="predicted"/>
<sequence>MCLEAEVELNQCAQVSVFKDRFTVEGQGKKQDVALDNGRLEVQLRTTHDMMAHECVPPAAGQIKMRSFVTGQIRCVCRAWCHARLLLGPGLHSKSTTESVDAVDHRDIQVGRSPAGASVDQVQGIQEGTGLQAGERMGTAEKHQTRRRLGCCNVNQPSTSGGCRRT</sequence>
<organism evidence="1 2">
    <name type="scientific">Boeremia exigua</name>
    <dbReference type="NCBI Taxonomy" id="749465"/>
    <lineage>
        <taxon>Eukaryota</taxon>
        <taxon>Fungi</taxon>
        <taxon>Dikarya</taxon>
        <taxon>Ascomycota</taxon>
        <taxon>Pezizomycotina</taxon>
        <taxon>Dothideomycetes</taxon>
        <taxon>Pleosporomycetidae</taxon>
        <taxon>Pleosporales</taxon>
        <taxon>Pleosporineae</taxon>
        <taxon>Didymellaceae</taxon>
        <taxon>Boeremia</taxon>
    </lineage>
</organism>
<name>A0ACC2I9L1_9PLEO</name>
<keyword evidence="2" id="KW-1185">Reference proteome</keyword>
<accession>A0ACC2I9L1</accession>
<comment type="caution">
    <text evidence="1">The sequence shown here is derived from an EMBL/GenBank/DDBJ whole genome shotgun (WGS) entry which is preliminary data.</text>
</comment>
<evidence type="ECO:0000313" key="2">
    <source>
        <dbReference type="Proteomes" id="UP001153331"/>
    </source>
</evidence>
<gene>
    <name evidence="1" type="ORF">OPT61_g5665</name>
</gene>
<evidence type="ECO:0000313" key="1">
    <source>
        <dbReference type="EMBL" id="KAJ8111823.1"/>
    </source>
</evidence>
<dbReference type="EMBL" id="JAPHNI010000372">
    <property type="protein sequence ID" value="KAJ8111823.1"/>
    <property type="molecule type" value="Genomic_DNA"/>
</dbReference>
<dbReference type="Proteomes" id="UP001153331">
    <property type="component" value="Unassembled WGS sequence"/>
</dbReference>